<name>A0A2U2C4Q8_9RHOB</name>
<protein>
    <submittedName>
        <fullName evidence="3">Uncharacterized protein</fullName>
    </submittedName>
</protein>
<evidence type="ECO:0000256" key="2">
    <source>
        <dbReference type="SAM" id="Phobius"/>
    </source>
</evidence>
<organism evidence="3 4">
    <name type="scientific">Pararhodobacter marinus</name>
    <dbReference type="NCBI Taxonomy" id="2184063"/>
    <lineage>
        <taxon>Bacteria</taxon>
        <taxon>Pseudomonadati</taxon>
        <taxon>Pseudomonadota</taxon>
        <taxon>Alphaproteobacteria</taxon>
        <taxon>Rhodobacterales</taxon>
        <taxon>Paracoccaceae</taxon>
        <taxon>Pararhodobacter</taxon>
    </lineage>
</organism>
<dbReference type="RefSeq" id="WP_109535083.1">
    <property type="nucleotide sequence ID" value="NZ_QEYD01000015.1"/>
</dbReference>
<feature type="region of interest" description="Disordered" evidence="1">
    <location>
        <begin position="1"/>
        <end position="38"/>
    </location>
</feature>
<keyword evidence="4" id="KW-1185">Reference proteome</keyword>
<keyword evidence="2" id="KW-0472">Membrane</keyword>
<accession>A0A2U2C4Q8</accession>
<keyword evidence="2" id="KW-0812">Transmembrane</keyword>
<proteinExistence type="predicted"/>
<dbReference type="EMBL" id="QEYD01000015">
    <property type="protein sequence ID" value="PWE26847.1"/>
    <property type="molecule type" value="Genomic_DNA"/>
</dbReference>
<evidence type="ECO:0000313" key="3">
    <source>
        <dbReference type="EMBL" id="PWE26847.1"/>
    </source>
</evidence>
<keyword evidence="2" id="KW-1133">Transmembrane helix</keyword>
<sequence length="67" mass="7418">MARHRLGNPMRGEARRALRKRLRKQDPDFRPPPPATPREARREMLLMAAAFCAVIALGALAIGSGIL</sequence>
<reference evidence="3 4" key="1">
    <citation type="submission" date="2018-05" db="EMBL/GenBank/DDBJ databases">
        <title>Pararhodobacter marina sp. nov., isolated from deep-sea water of the Indian Ocean.</title>
        <authorList>
            <person name="Lai Q.Sr."/>
            <person name="Liu X."/>
            <person name="Shao Z."/>
        </authorList>
    </citation>
    <scope>NUCLEOTIDE SEQUENCE [LARGE SCALE GENOMIC DNA]</scope>
    <source>
        <strain evidence="3 4">CIC4N-9</strain>
    </source>
</reference>
<dbReference type="AlphaFoldDB" id="A0A2U2C4Q8"/>
<comment type="caution">
    <text evidence="3">The sequence shown here is derived from an EMBL/GenBank/DDBJ whole genome shotgun (WGS) entry which is preliminary data.</text>
</comment>
<evidence type="ECO:0000256" key="1">
    <source>
        <dbReference type="SAM" id="MobiDB-lite"/>
    </source>
</evidence>
<feature type="transmembrane region" description="Helical" evidence="2">
    <location>
        <begin position="45"/>
        <end position="66"/>
    </location>
</feature>
<evidence type="ECO:0000313" key="4">
    <source>
        <dbReference type="Proteomes" id="UP000244940"/>
    </source>
</evidence>
<dbReference type="GeneID" id="94367149"/>
<gene>
    <name evidence="3" type="ORF">C4N9_19845</name>
</gene>
<dbReference type="Proteomes" id="UP000244940">
    <property type="component" value="Unassembled WGS sequence"/>
</dbReference>